<dbReference type="InterPro" id="IPR001478">
    <property type="entry name" value="PDZ"/>
</dbReference>
<feature type="domain" description="Lon proteolytic" evidence="4">
    <location>
        <begin position="231"/>
        <end position="347"/>
    </location>
</feature>
<dbReference type="Gene3D" id="2.30.42.10">
    <property type="match status" value="1"/>
</dbReference>
<feature type="active site" evidence="1">
    <location>
        <position position="281"/>
    </location>
</feature>
<comment type="caution">
    <text evidence="5">The sequence shown here is derived from an EMBL/GenBank/DDBJ whole genome shotgun (WGS) entry which is preliminary data.</text>
</comment>
<dbReference type="PANTHER" id="PTHR10046">
    <property type="entry name" value="ATP DEPENDENT LON PROTEASE FAMILY MEMBER"/>
    <property type="match status" value="1"/>
</dbReference>
<dbReference type="Proteomes" id="UP000255326">
    <property type="component" value="Unassembled WGS sequence"/>
</dbReference>
<evidence type="ECO:0000313" key="6">
    <source>
        <dbReference type="Proteomes" id="UP000255326"/>
    </source>
</evidence>
<dbReference type="GO" id="GO:0030163">
    <property type="term" value="P:protein catabolic process"/>
    <property type="evidence" value="ECO:0007669"/>
    <property type="project" value="InterPro"/>
</dbReference>
<keyword evidence="1" id="KW-0645">Protease</keyword>
<feature type="domain" description="PDZ" evidence="3">
    <location>
        <begin position="101"/>
        <end position="186"/>
    </location>
</feature>
<keyword evidence="6" id="KW-1185">Reference proteome</keyword>
<accession>A0A370GVL5</accession>
<dbReference type="GO" id="GO:0005524">
    <property type="term" value="F:ATP binding"/>
    <property type="evidence" value="ECO:0007669"/>
    <property type="project" value="InterPro"/>
</dbReference>
<dbReference type="OrthoDB" id="2356897at2"/>
<dbReference type="RefSeq" id="WP_114743789.1">
    <property type="nucleotide sequence ID" value="NZ_QQAY01000001.1"/>
</dbReference>
<organism evidence="5 6">
    <name type="scientific">Falsibacillus pallidus</name>
    <dbReference type="NCBI Taxonomy" id="493781"/>
    <lineage>
        <taxon>Bacteria</taxon>
        <taxon>Bacillati</taxon>
        <taxon>Bacillota</taxon>
        <taxon>Bacilli</taxon>
        <taxon>Bacillales</taxon>
        <taxon>Bacillaceae</taxon>
        <taxon>Falsibacillus</taxon>
    </lineage>
</organism>
<evidence type="ECO:0000259" key="4">
    <source>
        <dbReference type="PROSITE" id="PS51786"/>
    </source>
</evidence>
<gene>
    <name evidence="5" type="ORF">DFR59_101229</name>
</gene>
<keyword evidence="2" id="KW-0472">Membrane</keyword>
<evidence type="ECO:0000313" key="5">
    <source>
        <dbReference type="EMBL" id="RDI47571.1"/>
    </source>
</evidence>
<keyword evidence="2" id="KW-1133">Transmembrane helix</keyword>
<dbReference type="InterPro" id="IPR014721">
    <property type="entry name" value="Ribsml_uS5_D2-typ_fold_subgr"/>
</dbReference>
<proteinExistence type="inferred from homology"/>
<dbReference type="Pfam" id="PF05362">
    <property type="entry name" value="Lon_C"/>
    <property type="match status" value="1"/>
</dbReference>
<dbReference type="EMBL" id="QQAY01000001">
    <property type="protein sequence ID" value="RDI47571.1"/>
    <property type="molecule type" value="Genomic_DNA"/>
</dbReference>
<dbReference type="NCBIfam" id="NF041438">
    <property type="entry name" value="SepM_fam_S16"/>
    <property type="match status" value="1"/>
</dbReference>
<comment type="similarity">
    <text evidence="1">Belongs to the peptidase S16 family.</text>
</comment>
<dbReference type="PROSITE" id="PS51786">
    <property type="entry name" value="LON_PROTEOLYTIC"/>
    <property type="match status" value="1"/>
</dbReference>
<evidence type="ECO:0000256" key="1">
    <source>
        <dbReference type="PROSITE-ProRule" id="PRU01122"/>
    </source>
</evidence>
<keyword evidence="1" id="KW-0378">Hydrolase</keyword>
<evidence type="ECO:0000256" key="2">
    <source>
        <dbReference type="SAM" id="Phobius"/>
    </source>
</evidence>
<sequence>MAKKITYRILTAAAILLAASMFINLPYYVTKPGAAHELEPIVHVDGGFDEKGKLMLTTVRMGRANIYSYVVAKVRDFEEIIPEDQLKGEEETDEEYNVRQLYYMENSKNNAIQVAYRAAKKPYHFKYKGIYVLDVYPKMPASKILKAGDRITTVDGHKFESSEQFIAYVQKKSAGDSIKLTYVHDDKEKTGTIKLKEFNSGESEGKVGIGIGLVDDRELISTPPVTMKTDEIGGPSAGLMFSLEIYNQLTKEDLTKGMDIAGTGTISPDGKVGRIGGIQLKVMAADKKGADIFFAPDDEIPPEIKKSHPELQSNYVEAKKAAKEIGTDMKIVPVKTFDDAVEYLNKLSPHK</sequence>
<dbReference type="SUPFAM" id="SSF54211">
    <property type="entry name" value="Ribosomal protein S5 domain 2-like"/>
    <property type="match status" value="1"/>
</dbReference>
<dbReference type="EC" id="3.4.21.53" evidence="1"/>
<feature type="active site" evidence="1">
    <location>
        <position position="236"/>
    </location>
</feature>
<dbReference type="GO" id="GO:0006508">
    <property type="term" value="P:proteolysis"/>
    <property type="evidence" value="ECO:0007669"/>
    <property type="project" value="UniProtKB-KW"/>
</dbReference>
<evidence type="ECO:0000259" key="3">
    <source>
        <dbReference type="PROSITE" id="PS50106"/>
    </source>
</evidence>
<dbReference type="Pfam" id="PF13180">
    <property type="entry name" value="PDZ_2"/>
    <property type="match status" value="1"/>
</dbReference>
<dbReference type="InterPro" id="IPR008269">
    <property type="entry name" value="Lon_proteolytic"/>
</dbReference>
<reference evidence="5 6" key="1">
    <citation type="submission" date="2018-07" db="EMBL/GenBank/DDBJ databases">
        <title>Genomic Encyclopedia of Type Strains, Phase IV (KMG-IV): sequencing the most valuable type-strain genomes for metagenomic binning, comparative biology and taxonomic classification.</title>
        <authorList>
            <person name="Goeker M."/>
        </authorList>
    </citation>
    <scope>NUCLEOTIDE SEQUENCE [LARGE SCALE GENOMIC DNA]</scope>
    <source>
        <strain evidence="5 6">DSM 25281</strain>
    </source>
</reference>
<dbReference type="GO" id="GO:0004176">
    <property type="term" value="F:ATP-dependent peptidase activity"/>
    <property type="evidence" value="ECO:0007669"/>
    <property type="project" value="UniProtKB-UniRule"/>
</dbReference>
<dbReference type="GO" id="GO:0004252">
    <property type="term" value="F:serine-type endopeptidase activity"/>
    <property type="evidence" value="ECO:0007669"/>
    <property type="project" value="UniProtKB-UniRule"/>
</dbReference>
<dbReference type="InterPro" id="IPR020568">
    <property type="entry name" value="Ribosomal_Su5_D2-typ_SF"/>
</dbReference>
<dbReference type="Gene3D" id="3.30.230.10">
    <property type="match status" value="1"/>
</dbReference>
<dbReference type="AlphaFoldDB" id="A0A370GVL5"/>
<name>A0A370GVL5_9BACI</name>
<dbReference type="SMART" id="SM00228">
    <property type="entry name" value="PDZ"/>
    <property type="match status" value="1"/>
</dbReference>
<dbReference type="InterPro" id="IPR027065">
    <property type="entry name" value="Lon_Prtase"/>
</dbReference>
<keyword evidence="2" id="KW-0812">Transmembrane</keyword>
<protein>
    <recommendedName>
        <fullName evidence="1">endopeptidase La</fullName>
        <ecNumber evidence="1">3.4.21.53</ecNumber>
    </recommendedName>
</protein>
<keyword evidence="1" id="KW-0720">Serine protease</keyword>
<dbReference type="InterPro" id="IPR036034">
    <property type="entry name" value="PDZ_sf"/>
</dbReference>
<feature type="transmembrane region" description="Helical" evidence="2">
    <location>
        <begin position="7"/>
        <end position="29"/>
    </location>
</feature>
<dbReference type="PROSITE" id="PS50106">
    <property type="entry name" value="PDZ"/>
    <property type="match status" value="1"/>
</dbReference>
<dbReference type="SUPFAM" id="SSF50156">
    <property type="entry name" value="PDZ domain-like"/>
    <property type="match status" value="1"/>
</dbReference>
<comment type="catalytic activity">
    <reaction evidence="1">
        <text>Hydrolysis of proteins in presence of ATP.</text>
        <dbReference type="EC" id="3.4.21.53"/>
    </reaction>
</comment>